<evidence type="ECO:0000313" key="2">
    <source>
        <dbReference type="EMBL" id="SFP81428.1"/>
    </source>
</evidence>
<dbReference type="Pfam" id="PF04371">
    <property type="entry name" value="PAD_porph"/>
    <property type="match status" value="1"/>
</dbReference>
<organism evidence="2 3">
    <name type="scientific">Hydrogenimonas thermophila</name>
    <dbReference type="NCBI Taxonomy" id="223786"/>
    <lineage>
        <taxon>Bacteria</taxon>
        <taxon>Pseudomonadati</taxon>
        <taxon>Campylobacterota</taxon>
        <taxon>Epsilonproteobacteria</taxon>
        <taxon>Campylobacterales</taxon>
        <taxon>Hydrogenimonadaceae</taxon>
        <taxon>Hydrogenimonas</taxon>
    </lineage>
</organism>
<dbReference type="PANTHER" id="PTHR31377">
    <property type="entry name" value="AGMATINE DEIMINASE-RELATED"/>
    <property type="match status" value="1"/>
</dbReference>
<dbReference type="GO" id="GO:0009446">
    <property type="term" value="P:putrescine biosynthetic process"/>
    <property type="evidence" value="ECO:0007669"/>
    <property type="project" value="InterPro"/>
</dbReference>
<keyword evidence="1" id="KW-0378">Hydrolase</keyword>
<gene>
    <name evidence="2" type="ORF">SAMN05216234_14319</name>
</gene>
<reference evidence="2 3" key="1">
    <citation type="submission" date="2016-10" db="EMBL/GenBank/DDBJ databases">
        <authorList>
            <person name="de Groot N.N."/>
        </authorList>
    </citation>
    <scope>NUCLEOTIDE SEQUENCE [LARGE SCALE GENOMIC DNA]</scope>
    <source>
        <strain evidence="2 3">EP1-55-1</strain>
    </source>
</reference>
<evidence type="ECO:0000256" key="1">
    <source>
        <dbReference type="ARBA" id="ARBA00022801"/>
    </source>
</evidence>
<dbReference type="SUPFAM" id="SSF55909">
    <property type="entry name" value="Pentein"/>
    <property type="match status" value="1"/>
</dbReference>
<name>A0A1I5TEP7_9BACT</name>
<dbReference type="EMBL" id="FOXB01000043">
    <property type="protein sequence ID" value="SFP81428.1"/>
    <property type="molecule type" value="Genomic_DNA"/>
</dbReference>
<sequence>MTKCNFPTEWTKQDAVLLAFPHKDTDWAYDLKGALTPFVRIASSIAYNQPVIIVCDNAEATKELFCDVRNITFVELPTNDTWARDFGPITVYVDGKRKFLDFKFNAWGDKFESALDNAVTEQLVKKGYLYGDYEKIDFVLEGGSIESDGKGTLLTTSKCLLNINRNPGLKKEQIEEFLKEKLCLKHILWLDYGELEGDDTDAHIDTLARFVDEETIAYVACDAPKDSHYDELKRMEEQLKSFRTIDGKPYRLVPLPLPSPKYKDGNRLPATYANFLITNHSVLLPVYEDEKDKEVTELFKELFPKREIIPINCLKLIEQGGSLHCVTMQIPKYQQDFCNE</sequence>
<dbReference type="Gene3D" id="3.75.10.10">
    <property type="entry name" value="L-arginine/glycine Amidinotransferase, Chain A"/>
    <property type="match status" value="1"/>
</dbReference>
<protein>
    <submittedName>
        <fullName evidence="2">Agmatine deiminase</fullName>
    </submittedName>
</protein>
<dbReference type="PANTHER" id="PTHR31377:SF0">
    <property type="entry name" value="AGMATINE DEIMINASE-RELATED"/>
    <property type="match status" value="1"/>
</dbReference>
<dbReference type="OrthoDB" id="9808013at2"/>
<dbReference type="AlphaFoldDB" id="A0A1I5TEP7"/>
<dbReference type="InterPro" id="IPR007466">
    <property type="entry name" value="Peptidyl-Arg-deiminase_porph"/>
</dbReference>
<dbReference type="RefSeq" id="WP_092913769.1">
    <property type="nucleotide sequence ID" value="NZ_FOXB01000043.1"/>
</dbReference>
<accession>A0A1I5TEP7</accession>
<proteinExistence type="predicted"/>
<dbReference type="Proteomes" id="UP000199227">
    <property type="component" value="Unassembled WGS sequence"/>
</dbReference>
<dbReference type="GO" id="GO:0004668">
    <property type="term" value="F:protein-arginine deiminase activity"/>
    <property type="evidence" value="ECO:0007669"/>
    <property type="project" value="InterPro"/>
</dbReference>
<evidence type="ECO:0000313" key="3">
    <source>
        <dbReference type="Proteomes" id="UP000199227"/>
    </source>
</evidence>
<dbReference type="STRING" id="223786.SAMN05216234_14319"/>
<dbReference type="GO" id="GO:0047632">
    <property type="term" value="F:agmatine deiminase activity"/>
    <property type="evidence" value="ECO:0007669"/>
    <property type="project" value="TreeGrafter"/>
</dbReference>
<keyword evidence="3" id="KW-1185">Reference proteome</keyword>